<dbReference type="InterPro" id="IPR044999">
    <property type="entry name" value="CbbY-like"/>
</dbReference>
<dbReference type="InterPro" id="IPR041492">
    <property type="entry name" value="HAD_2"/>
</dbReference>
<dbReference type="CDD" id="cd07505">
    <property type="entry name" value="HAD_BPGM-like"/>
    <property type="match status" value="1"/>
</dbReference>
<protein>
    <submittedName>
        <fullName evidence="1">HAD hydrolase, family IA</fullName>
    </submittedName>
</protein>
<keyword evidence="2" id="KW-1185">Reference proteome</keyword>
<name>A0A0L0H9M3_SPIPD</name>
<dbReference type="EMBL" id="KQ257463">
    <property type="protein sequence ID" value="KNC97716.1"/>
    <property type="molecule type" value="Genomic_DNA"/>
</dbReference>
<dbReference type="SFLD" id="SFLDS00003">
    <property type="entry name" value="Haloacid_Dehalogenase"/>
    <property type="match status" value="1"/>
</dbReference>
<dbReference type="Gene3D" id="3.40.50.1000">
    <property type="entry name" value="HAD superfamily/HAD-like"/>
    <property type="match status" value="1"/>
</dbReference>
<dbReference type="eggNOG" id="ENOG502REF4">
    <property type="taxonomic scope" value="Eukaryota"/>
</dbReference>
<dbReference type="PANTHER" id="PTHR42896:SF2">
    <property type="entry name" value="CBBY-LIKE PROTEIN"/>
    <property type="match status" value="1"/>
</dbReference>
<accession>A0A0L0H9M3</accession>
<dbReference type="InterPro" id="IPR036412">
    <property type="entry name" value="HAD-like_sf"/>
</dbReference>
<dbReference type="SUPFAM" id="SSF56784">
    <property type="entry name" value="HAD-like"/>
    <property type="match status" value="1"/>
</dbReference>
<dbReference type="InterPro" id="IPR006439">
    <property type="entry name" value="HAD-SF_hydro_IA"/>
</dbReference>
<dbReference type="STRING" id="645134.A0A0L0H9M3"/>
<dbReference type="Proteomes" id="UP000053201">
    <property type="component" value="Unassembled WGS sequence"/>
</dbReference>
<dbReference type="OrthoDB" id="2107174at2759"/>
<reference evidence="1 2" key="1">
    <citation type="submission" date="2009-08" db="EMBL/GenBank/DDBJ databases">
        <title>The Genome Sequence of Spizellomyces punctatus strain DAOM BR117.</title>
        <authorList>
            <consortium name="The Broad Institute Genome Sequencing Platform"/>
            <person name="Russ C."/>
            <person name="Cuomo C."/>
            <person name="Shea T."/>
            <person name="Young S.K."/>
            <person name="Zeng Q."/>
            <person name="Koehrsen M."/>
            <person name="Haas B."/>
            <person name="Borodovsky M."/>
            <person name="Guigo R."/>
            <person name="Alvarado L."/>
            <person name="Berlin A."/>
            <person name="Bochicchio J."/>
            <person name="Borenstein D."/>
            <person name="Chapman S."/>
            <person name="Chen Z."/>
            <person name="Engels R."/>
            <person name="Freedman E."/>
            <person name="Gellesch M."/>
            <person name="Goldberg J."/>
            <person name="Griggs A."/>
            <person name="Gujja S."/>
            <person name="Heiman D."/>
            <person name="Hepburn T."/>
            <person name="Howarth C."/>
            <person name="Jen D."/>
            <person name="Larson L."/>
            <person name="Lewis B."/>
            <person name="Mehta T."/>
            <person name="Park D."/>
            <person name="Pearson M."/>
            <person name="Roberts A."/>
            <person name="Saif S."/>
            <person name="Shenoy N."/>
            <person name="Sisk P."/>
            <person name="Stolte C."/>
            <person name="Sykes S."/>
            <person name="Thomson T."/>
            <person name="Walk T."/>
            <person name="White J."/>
            <person name="Yandava C."/>
            <person name="Burger G."/>
            <person name="Gray M.W."/>
            <person name="Holland P.W.H."/>
            <person name="King N."/>
            <person name="Lang F.B.F."/>
            <person name="Roger A.J."/>
            <person name="Ruiz-Trillo I."/>
            <person name="Lander E."/>
            <person name="Nusbaum C."/>
        </authorList>
    </citation>
    <scope>NUCLEOTIDE SEQUENCE [LARGE SCALE GENOMIC DNA]</scope>
    <source>
        <strain evidence="1 2">DAOM BR117</strain>
    </source>
</reference>
<dbReference type="RefSeq" id="XP_016605756.1">
    <property type="nucleotide sequence ID" value="XM_016755351.1"/>
</dbReference>
<proteinExistence type="predicted"/>
<dbReference type="Pfam" id="PF13419">
    <property type="entry name" value="HAD_2"/>
    <property type="match status" value="1"/>
</dbReference>
<gene>
    <name evidence="1" type="ORF">SPPG_07178</name>
</gene>
<dbReference type="InParanoid" id="A0A0L0H9M3"/>
<dbReference type="GO" id="GO:0016791">
    <property type="term" value="F:phosphatase activity"/>
    <property type="evidence" value="ECO:0007669"/>
    <property type="project" value="UniProtKB-ARBA"/>
</dbReference>
<dbReference type="InterPro" id="IPR023214">
    <property type="entry name" value="HAD_sf"/>
</dbReference>
<organism evidence="1 2">
    <name type="scientific">Spizellomyces punctatus (strain DAOM BR117)</name>
    <dbReference type="NCBI Taxonomy" id="645134"/>
    <lineage>
        <taxon>Eukaryota</taxon>
        <taxon>Fungi</taxon>
        <taxon>Fungi incertae sedis</taxon>
        <taxon>Chytridiomycota</taxon>
        <taxon>Chytridiomycota incertae sedis</taxon>
        <taxon>Chytridiomycetes</taxon>
        <taxon>Spizellomycetales</taxon>
        <taxon>Spizellomycetaceae</taxon>
        <taxon>Spizellomyces</taxon>
    </lineage>
</organism>
<dbReference type="SFLD" id="SFLDG01129">
    <property type="entry name" value="C1.5:_HAD__Beta-PGM__Phosphata"/>
    <property type="match status" value="1"/>
</dbReference>
<dbReference type="OMA" id="FEACADI"/>
<dbReference type="Gene3D" id="1.10.150.240">
    <property type="entry name" value="Putative phosphatase, domain 2"/>
    <property type="match status" value="1"/>
</dbReference>
<dbReference type="GeneID" id="27690416"/>
<evidence type="ECO:0000313" key="1">
    <source>
        <dbReference type="EMBL" id="KNC97716.1"/>
    </source>
</evidence>
<dbReference type="InterPro" id="IPR023198">
    <property type="entry name" value="PGP-like_dom2"/>
</dbReference>
<keyword evidence="1" id="KW-0378">Hydrolase</keyword>
<dbReference type="PANTHER" id="PTHR42896">
    <property type="entry name" value="XYLULOSE-1,5-BISPHOSPHATE (XUBP) PHOSPHATASE"/>
    <property type="match status" value="1"/>
</dbReference>
<evidence type="ECO:0000313" key="2">
    <source>
        <dbReference type="Proteomes" id="UP000053201"/>
    </source>
</evidence>
<dbReference type="NCBIfam" id="TIGR01509">
    <property type="entry name" value="HAD-SF-IA-v3"/>
    <property type="match status" value="1"/>
</dbReference>
<dbReference type="VEuPathDB" id="FungiDB:SPPG_07178"/>
<sequence length="241" mass="26735">MTVTINHILFDCDNTLVLSEHLAFEACCGLINEILAQHNVSVQFTPQELISEFVGMNFRGMVVALQKKYGFPIPEDELTRLVREEEDRVIAKLSAMVEPCVGVNEVLDKLYKEKQYGLAVVSSSAERRVRASLVKAGQDAYFPENHIFSAATSLPTPTSKPDPAVYTFACKVIGKQPEQCVAVEDSKSGTLSAVRAGIPVVGYVGSYEPERQEEMTKVLQEAGAKIVMRDWKEFEGILDRM</sequence>
<dbReference type="AlphaFoldDB" id="A0A0L0H9M3"/>